<accession>A0A6J5RCP8</accession>
<evidence type="ECO:0000313" key="2">
    <source>
        <dbReference type="EMBL" id="CAB4176136.1"/>
    </source>
</evidence>
<reference evidence="3" key="1">
    <citation type="submission" date="2020-05" db="EMBL/GenBank/DDBJ databases">
        <authorList>
            <person name="Chiriac C."/>
            <person name="Salcher M."/>
            <person name="Ghai R."/>
            <person name="Kavagutti S V."/>
        </authorList>
    </citation>
    <scope>NUCLEOTIDE SEQUENCE</scope>
</reference>
<dbReference type="EMBL" id="LR796940">
    <property type="protein sequence ID" value="CAB4176136.1"/>
    <property type="molecule type" value="Genomic_DNA"/>
</dbReference>
<dbReference type="EMBL" id="LR796297">
    <property type="protein sequence ID" value="CAB4135350.1"/>
    <property type="molecule type" value="Genomic_DNA"/>
</dbReference>
<evidence type="ECO:0000313" key="1">
    <source>
        <dbReference type="EMBL" id="CAB4135350.1"/>
    </source>
</evidence>
<gene>
    <name evidence="3" type="ORF">UFOVP1265_21</name>
    <name evidence="1" type="ORF">UFOVP290_12</name>
    <name evidence="2" type="ORF">UFOVP982_12</name>
</gene>
<protein>
    <submittedName>
        <fullName evidence="3">Uncharacterized protein</fullName>
    </submittedName>
</protein>
<organism evidence="3">
    <name type="scientific">uncultured Caudovirales phage</name>
    <dbReference type="NCBI Taxonomy" id="2100421"/>
    <lineage>
        <taxon>Viruses</taxon>
        <taxon>Duplodnaviria</taxon>
        <taxon>Heunggongvirae</taxon>
        <taxon>Uroviricota</taxon>
        <taxon>Caudoviricetes</taxon>
        <taxon>Peduoviridae</taxon>
        <taxon>Maltschvirus</taxon>
        <taxon>Maltschvirus maltsch</taxon>
    </lineage>
</organism>
<evidence type="ECO:0000313" key="3">
    <source>
        <dbReference type="EMBL" id="CAB4194809.1"/>
    </source>
</evidence>
<name>A0A6J5RCP8_9CAUD</name>
<dbReference type="EMBL" id="LR797233">
    <property type="protein sequence ID" value="CAB4194809.1"/>
    <property type="molecule type" value="Genomic_DNA"/>
</dbReference>
<proteinExistence type="predicted"/>
<sequence>MATSTYLSNPSLTVNAVDLSDQTTSATLTVKYDALESTAFGSTSRVYTAGLGDHELTVELFMSYAATETYATLAALVGTATTVVMKPTSSAVGATNPSFTLTGTYLESLPVIDAALGELSSITLTFRGGVYAAAVA</sequence>